<organism evidence="6 7">
    <name type="scientific">Victivallis lenta</name>
    <dbReference type="NCBI Taxonomy" id="2606640"/>
    <lineage>
        <taxon>Bacteria</taxon>
        <taxon>Pseudomonadati</taxon>
        <taxon>Lentisphaerota</taxon>
        <taxon>Lentisphaeria</taxon>
        <taxon>Victivallales</taxon>
        <taxon>Victivallaceae</taxon>
        <taxon>Victivallis</taxon>
    </lineage>
</organism>
<dbReference type="Pfam" id="PF00392">
    <property type="entry name" value="GntR"/>
    <property type="match status" value="1"/>
</dbReference>
<comment type="caution">
    <text evidence="6">The sequence shown here is derived from an EMBL/GenBank/DDBJ whole genome shotgun (WGS) entry which is preliminary data.</text>
</comment>
<keyword evidence="3" id="KW-0238">DNA-binding</keyword>
<dbReference type="InterPro" id="IPR036388">
    <property type="entry name" value="WH-like_DNA-bd_sf"/>
</dbReference>
<dbReference type="SUPFAM" id="SSF53822">
    <property type="entry name" value="Periplasmic binding protein-like I"/>
    <property type="match status" value="1"/>
</dbReference>
<dbReference type="GO" id="GO:0000976">
    <property type="term" value="F:transcription cis-regulatory region binding"/>
    <property type="evidence" value="ECO:0007669"/>
    <property type="project" value="TreeGrafter"/>
</dbReference>
<protein>
    <submittedName>
        <fullName evidence="6">GntR family transcriptional regulator</fullName>
    </submittedName>
</protein>
<dbReference type="SUPFAM" id="SSF46785">
    <property type="entry name" value="Winged helix' DNA-binding domain"/>
    <property type="match status" value="1"/>
</dbReference>
<keyword evidence="7" id="KW-1185">Reference proteome</keyword>
<dbReference type="AlphaFoldDB" id="A0A844G0M3"/>
<dbReference type="InterPro" id="IPR036390">
    <property type="entry name" value="WH_DNA-bd_sf"/>
</dbReference>
<dbReference type="EMBL" id="VUNS01000002">
    <property type="protein sequence ID" value="MST96138.1"/>
    <property type="molecule type" value="Genomic_DNA"/>
</dbReference>
<evidence type="ECO:0000256" key="3">
    <source>
        <dbReference type="ARBA" id="ARBA00023125"/>
    </source>
</evidence>
<dbReference type="Gene3D" id="3.40.50.2300">
    <property type="match status" value="2"/>
</dbReference>
<evidence type="ECO:0000259" key="5">
    <source>
        <dbReference type="SMART" id="SM00345"/>
    </source>
</evidence>
<dbReference type="PANTHER" id="PTHR30146">
    <property type="entry name" value="LACI-RELATED TRANSCRIPTIONAL REPRESSOR"/>
    <property type="match status" value="1"/>
</dbReference>
<keyword evidence="4" id="KW-0804">Transcription</keyword>
<dbReference type="SMART" id="SM00345">
    <property type="entry name" value="HTH_GNTR"/>
    <property type="match status" value="1"/>
</dbReference>
<evidence type="ECO:0000256" key="1">
    <source>
        <dbReference type="ARBA" id="ARBA00022491"/>
    </source>
</evidence>
<dbReference type="PANTHER" id="PTHR30146:SF148">
    <property type="entry name" value="HTH-TYPE TRANSCRIPTIONAL REPRESSOR PURR-RELATED"/>
    <property type="match status" value="1"/>
</dbReference>
<dbReference type="InterPro" id="IPR028082">
    <property type="entry name" value="Peripla_BP_I"/>
</dbReference>
<name>A0A844G0M3_9BACT</name>
<sequence>MRKRRKMNHSTGKNALKRQKAEAYIQMKIAQLNAGEALPPIRQMIAESGIGRNVLENCIARLAALKILETRDRSGIYLSDCSGEQDERIIDVIACSEIGYMSADPNTYARELVNMLLRQSAPNGYASRLLRVSYYAPLEEYRELIRRYKIRNAMLIMPHCCEIGRIFEAENVKHIVVLPRYYPSQGPAVIDAPGMVTRMMQYLYEHGHRRIGLMHTVDLGFLSLTDLLRREEYYRFMSERNLRVLPDWVVHYSTDEKVLFPRLDAMFGSSEPPTALVTFDWILKYVYDYCKQKSIAVGRDFSIIAASGQEPAGFVPVPAAVMNSVRDTVELAWKLFLESGTTGNGSIDYVDLRTFEGESVARLPAGTGKRASGLPARC</sequence>
<evidence type="ECO:0000256" key="2">
    <source>
        <dbReference type="ARBA" id="ARBA00023015"/>
    </source>
</evidence>
<dbReference type="Pfam" id="PF13377">
    <property type="entry name" value="Peripla_BP_3"/>
    <property type="match status" value="1"/>
</dbReference>
<feature type="domain" description="HTH gntR-type" evidence="5">
    <location>
        <begin position="21"/>
        <end position="78"/>
    </location>
</feature>
<proteinExistence type="predicted"/>
<evidence type="ECO:0000256" key="4">
    <source>
        <dbReference type="ARBA" id="ARBA00023163"/>
    </source>
</evidence>
<dbReference type="GO" id="GO:0003700">
    <property type="term" value="F:DNA-binding transcription factor activity"/>
    <property type="evidence" value="ECO:0007669"/>
    <property type="project" value="InterPro"/>
</dbReference>
<dbReference type="InterPro" id="IPR000524">
    <property type="entry name" value="Tscrpt_reg_HTH_GntR"/>
</dbReference>
<keyword evidence="2" id="KW-0805">Transcription regulation</keyword>
<dbReference type="Gene3D" id="1.10.10.10">
    <property type="entry name" value="Winged helix-like DNA-binding domain superfamily/Winged helix DNA-binding domain"/>
    <property type="match status" value="1"/>
</dbReference>
<reference evidence="6 7" key="1">
    <citation type="submission" date="2019-08" db="EMBL/GenBank/DDBJ databases">
        <title>In-depth cultivation of the pig gut microbiome towards novel bacterial diversity and tailored functional studies.</title>
        <authorList>
            <person name="Wylensek D."/>
            <person name="Hitch T.C.A."/>
            <person name="Clavel T."/>
        </authorList>
    </citation>
    <scope>NUCLEOTIDE SEQUENCE [LARGE SCALE GENOMIC DNA]</scope>
    <source>
        <strain evidence="6 7">BBE-744-WT-12</strain>
    </source>
</reference>
<evidence type="ECO:0000313" key="7">
    <source>
        <dbReference type="Proteomes" id="UP000435649"/>
    </source>
</evidence>
<evidence type="ECO:0000313" key="6">
    <source>
        <dbReference type="EMBL" id="MST96138.1"/>
    </source>
</evidence>
<gene>
    <name evidence="6" type="ORF">FYJ85_03645</name>
</gene>
<keyword evidence="1" id="KW-0678">Repressor</keyword>
<dbReference type="InterPro" id="IPR046335">
    <property type="entry name" value="LacI/GalR-like_sensor"/>
</dbReference>
<accession>A0A844G0M3</accession>
<dbReference type="Proteomes" id="UP000435649">
    <property type="component" value="Unassembled WGS sequence"/>
</dbReference>